<dbReference type="EMBL" id="CP019336">
    <property type="protein sequence ID" value="AUC20606.1"/>
    <property type="molecule type" value="Genomic_DNA"/>
</dbReference>
<protein>
    <recommendedName>
        <fullName evidence="3">DUF2971 domain-containing protein</fullName>
    </recommendedName>
</protein>
<gene>
    <name evidence="1" type="ORF">BTO15_00080</name>
</gene>
<evidence type="ECO:0008006" key="3">
    <source>
        <dbReference type="Google" id="ProtNLM"/>
    </source>
</evidence>
<dbReference type="Pfam" id="PF11185">
    <property type="entry name" value="DUF2971"/>
    <property type="match status" value="1"/>
</dbReference>
<keyword evidence="2" id="KW-1185">Reference proteome</keyword>
<evidence type="ECO:0000313" key="2">
    <source>
        <dbReference type="Proteomes" id="UP000232721"/>
    </source>
</evidence>
<evidence type="ECO:0000313" key="1">
    <source>
        <dbReference type="EMBL" id="AUC20606.1"/>
    </source>
</evidence>
<reference evidence="1 2" key="1">
    <citation type="submission" date="2017-02" db="EMBL/GenBank/DDBJ databases">
        <title>Trade-off between light-utilization and light-protection in marine flavobacteria.</title>
        <authorList>
            <person name="Kumagai Y."/>
            <person name="Yoshizawa S."/>
            <person name="Kogure K."/>
            <person name="Iwasaki W."/>
        </authorList>
    </citation>
    <scope>NUCLEOTIDE SEQUENCE [LARGE SCALE GENOMIC DNA]</scope>
    <source>
        <strain evidence="1 2">KCTC 23670</strain>
    </source>
</reference>
<organism evidence="1 2">
    <name type="scientific">Polaribacter sejongensis</name>
    <dbReference type="NCBI Taxonomy" id="985043"/>
    <lineage>
        <taxon>Bacteria</taxon>
        <taxon>Pseudomonadati</taxon>
        <taxon>Bacteroidota</taxon>
        <taxon>Flavobacteriia</taxon>
        <taxon>Flavobacteriales</taxon>
        <taxon>Flavobacteriaceae</taxon>
    </lineage>
</organism>
<dbReference type="InterPro" id="IPR021352">
    <property type="entry name" value="DUF2971"/>
</dbReference>
<dbReference type="RefSeq" id="WP_208889904.1">
    <property type="nucleotide sequence ID" value="NZ_CP019336.1"/>
</dbReference>
<name>A0ABN5F1W3_9FLAO</name>
<accession>A0ABN5F1W3</accession>
<dbReference type="Proteomes" id="UP000232721">
    <property type="component" value="Chromosome"/>
</dbReference>
<proteinExistence type="predicted"/>
<sequence length="329" mass="39522">MNREEYLDKVSDEFMSILHKYIPNKMIVGNGYREMSFNARLSNKNRDFSESQYYYKGDKKFVHWTSVQNLMSIINYREIRLYNLHNSSDENEFVYSAEKLNLGENQIDYSKKFLYTLSFCKAAELANTNLWKDYGNNYKGVAIEFEIVNNPNKWNNFMLSEVFYKMPNNYLEMKRELNTFHKKYPDAETLIDLGKLIAFHKKPDFSKELEVRLSTYFPFSNTEAYEKYCNTEFRFEKNRPRETDYFGLKLWVDNESAFVKSTEPEFDKRLNVGESYFNEKPQIKITNIHFGKNCGISNEEFTPFWRKLKHIIHFKLGYEIENLNLNLYE</sequence>